<evidence type="ECO:0000313" key="2">
    <source>
        <dbReference type="Proteomes" id="UP000290365"/>
    </source>
</evidence>
<gene>
    <name evidence="1" type="ORF">EPA93_42090</name>
</gene>
<protein>
    <submittedName>
        <fullName evidence="1">Uncharacterized protein</fullName>
    </submittedName>
</protein>
<dbReference type="AlphaFoldDB" id="A0A4P6K2W9"/>
<name>A0A4P6K2W9_KTERU</name>
<dbReference type="RefSeq" id="WP_129893292.1">
    <property type="nucleotide sequence ID" value="NZ_CP035758.1"/>
</dbReference>
<keyword evidence="2" id="KW-1185">Reference proteome</keyword>
<dbReference type="EMBL" id="CP035758">
    <property type="protein sequence ID" value="QBD82223.1"/>
    <property type="molecule type" value="Genomic_DNA"/>
</dbReference>
<dbReference type="Proteomes" id="UP000290365">
    <property type="component" value="Chromosome"/>
</dbReference>
<organism evidence="1 2">
    <name type="scientific">Ktedonosporobacter rubrisoli</name>
    <dbReference type="NCBI Taxonomy" id="2509675"/>
    <lineage>
        <taxon>Bacteria</taxon>
        <taxon>Bacillati</taxon>
        <taxon>Chloroflexota</taxon>
        <taxon>Ktedonobacteria</taxon>
        <taxon>Ktedonobacterales</taxon>
        <taxon>Ktedonosporobacteraceae</taxon>
        <taxon>Ktedonosporobacter</taxon>
    </lineage>
</organism>
<evidence type="ECO:0000313" key="1">
    <source>
        <dbReference type="EMBL" id="QBD82223.1"/>
    </source>
</evidence>
<dbReference type="KEGG" id="kbs:EPA93_42090"/>
<proteinExistence type="predicted"/>
<accession>A0A4P6K2W9</accession>
<reference evidence="1 2" key="1">
    <citation type="submission" date="2019-01" db="EMBL/GenBank/DDBJ databases">
        <title>Ktedonosporobacter rubrisoli SCAWS-G2.</title>
        <authorList>
            <person name="Huang Y."/>
            <person name="Yan B."/>
        </authorList>
    </citation>
    <scope>NUCLEOTIDE SEQUENCE [LARGE SCALE GENOMIC DNA]</scope>
    <source>
        <strain evidence="1 2">SCAWS-G2</strain>
    </source>
</reference>
<sequence length="149" mass="17331">MQQALIEMHLPAFREGYQAGRSAYFQGRRILTDKELVALLIEIAQDGVFVENSDPIDAQWQIGNLLGQISGAVIPYYDDEEFEQEQRETHLLSELRRTLDTDAEAAAITSEVKKMWETQDRLAQRLDQDWYERVRHRDIHPSLKRCVDA</sequence>